<sequence>MKIVSTLILSLTLSNLLAQQTKIIRKDLLPAIVDQKVKTVEIQEITFPAGQTAPKHLHPCPVVGYIKSGSVLFQIEGQNAIILKEGDSFYEPKNVNILHFDNISKEEPMIFIALYLKEDKEPNVKIAN</sequence>
<evidence type="ECO:0000313" key="2">
    <source>
        <dbReference type="EMBL" id="KOS05308.1"/>
    </source>
</evidence>
<protein>
    <recommendedName>
        <fullName evidence="1">Cupin type-2 domain-containing protein</fullName>
    </recommendedName>
</protein>
<gene>
    <name evidence="2" type="ORF">AM493_04125</name>
</gene>
<accession>A0A0M8MGU4</accession>
<dbReference type="Pfam" id="PF07883">
    <property type="entry name" value="Cupin_2"/>
    <property type="match status" value="1"/>
</dbReference>
<dbReference type="EMBL" id="LIYD01000005">
    <property type="protein sequence ID" value="KOS05308.1"/>
    <property type="molecule type" value="Genomic_DNA"/>
</dbReference>
<name>A0A0M8MGU4_9FLAO</name>
<dbReference type="OrthoDB" id="9802489at2"/>
<reference evidence="2 3" key="1">
    <citation type="submission" date="2015-08" db="EMBL/GenBank/DDBJ databases">
        <title>Whole genome sequence of Flavobacterium akiainvivens IK-1T, from decaying Wikstroemia oahuensis, an endemic Hawaiian shrub.</title>
        <authorList>
            <person name="Wan X."/>
            <person name="Hou S."/>
            <person name="Saito J."/>
            <person name="Donachie S."/>
        </authorList>
    </citation>
    <scope>NUCLEOTIDE SEQUENCE [LARGE SCALE GENOMIC DNA]</scope>
    <source>
        <strain evidence="2 3">IK-1</strain>
    </source>
</reference>
<keyword evidence="3" id="KW-1185">Reference proteome</keyword>
<dbReference type="InterPro" id="IPR013096">
    <property type="entry name" value="Cupin_2"/>
</dbReference>
<organism evidence="2 3">
    <name type="scientific">Flavobacterium akiainvivens</name>
    <dbReference type="NCBI Taxonomy" id="1202724"/>
    <lineage>
        <taxon>Bacteria</taxon>
        <taxon>Pseudomonadati</taxon>
        <taxon>Bacteroidota</taxon>
        <taxon>Flavobacteriia</taxon>
        <taxon>Flavobacteriales</taxon>
        <taxon>Flavobacteriaceae</taxon>
        <taxon>Flavobacterium</taxon>
    </lineage>
</organism>
<evidence type="ECO:0000259" key="1">
    <source>
        <dbReference type="Pfam" id="PF07883"/>
    </source>
</evidence>
<dbReference type="InterPro" id="IPR011051">
    <property type="entry name" value="RmlC_Cupin_sf"/>
</dbReference>
<dbReference type="PATRIC" id="fig|1202724.3.peg.852"/>
<dbReference type="PANTHER" id="PTHR38599:SF1">
    <property type="entry name" value="CUPIN DOMAIN PROTEIN (AFU_ORTHOLOGUE AFUA_3G13620)"/>
    <property type="match status" value="1"/>
</dbReference>
<proteinExistence type="predicted"/>
<comment type="caution">
    <text evidence="2">The sequence shown here is derived from an EMBL/GenBank/DDBJ whole genome shotgun (WGS) entry which is preliminary data.</text>
</comment>
<dbReference type="PANTHER" id="PTHR38599">
    <property type="entry name" value="CUPIN DOMAIN PROTEIN (AFU_ORTHOLOGUE AFUA_3G13620)"/>
    <property type="match status" value="1"/>
</dbReference>
<feature type="domain" description="Cupin type-2" evidence="1">
    <location>
        <begin position="45"/>
        <end position="114"/>
    </location>
</feature>
<dbReference type="STRING" id="1202724.AM493_04125"/>
<dbReference type="Proteomes" id="UP000037755">
    <property type="component" value="Unassembled WGS sequence"/>
</dbReference>
<dbReference type="InterPro" id="IPR014710">
    <property type="entry name" value="RmlC-like_jellyroll"/>
</dbReference>
<evidence type="ECO:0000313" key="3">
    <source>
        <dbReference type="Proteomes" id="UP000037755"/>
    </source>
</evidence>
<dbReference type="RefSeq" id="WP_054406379.1">
    <property type="nucleotide sequence ID" value="NZ_FOYA01000023.1"/>
</dbReference>
<dbReference type="SUPFAM" id="SSF51182">
    <property type="entry name" value="RmlC-like cupins"/>
    <property type="match status" value="1"/>
</dbReference>
<dbReference type="AlphaFoldDB" id="A0A0M8MGU4"/>
<dbReference type="Gene3D" id="2.60.120.10">
    <property type="entry name" value="Jelly Rolls"/>
    <property type="match status" value="1"/>
</dbReference>